<dbReference type="PROSITE" id="PS51257">
    <property type="entry name" value="PROKAR_LIPOPROTEIN"/>
    <property type="match status" value="1"/>
</dbReference>
<feature type="transmembrane region" description="Helical" evidence="1">
    <location>
        <begin position="222"/>
        <end position="247"/>
    </location>
</feature>
<dbReference type="AlphaFoldDB" id="A0A5C1A727"/>
<dbReference type="RefSeq" id="WP_149108597.1">
    <property type="nucleotide sequence ID" value="NZ_CP042425.1"/>
</dbReference>
<feature type="transmembrane region" description="Helical" evidence="1">
    <location>
        <begin position="326"/>
        <end position="356"/>
    </location>
</feature>
<feature type="transmembrane region" description="Helical" evidence="1">
    <location>
        <begin position="175"/>
        <end position="202"/>
    </location>
</feature>
<gene>
    <name evidence="2" type="ORF">PX52LOC_00500</name>
</gene>
<dbReference type="EMBL" id="CP042425">
    <property type="protein sequence ID" value="QEL13642.1"/>
    <property type="molecule type" value="Genomic_DNA"/>
</dbReference>
<evidence type="ECO:0000313" key="2">
    <source>
        <dbReference type="EMBL" id="QEL13642.1"/>
    </source>
</evidence>
<keyword evidence="1" id="KW-1133">Transmembrane helix</keyword>
<organism evidence="2 3">
    <name type="scientific">Limnoglobus roseus</name>
    <dbReference type="NCBI Taxonomy" id="2598579"/>
    <lineage>
        <taxon>Bacteria</taxon>
        <taxon>Pseudomonadati</taxon>
        <taxon>Planctomycetota</taxon>
        <taxon>Planctomycetia</taxon>
        <taxon>Gemmatales</taxon>
        <taxon>Gemmataceae</taxon>
        <taxon>Limnoglobus</taxon>
    </lineage>
</organism>
<feature type="transmembrane region" description="Helical" evidence="1">
    <location>
        <begin position="140"/>
        <end position="163"/>
    </location>
</feature>
<keyword evidence="2" id="KW-0808">Transferase</keyword>
<dbReference type="OrthoDB" id="224989at2"/>
<keyword evidence="1" id="KW-0472">Membrane</keyword>
<name>A0A5C1A727_9BACT</name>
<dbReference type="GO" id="GO:0016740">
    <property type="term" value="F:transferase activity"/>
    <property type="evidence" value="ECO:0007669"/>
    <property type="project" value="UniProtKB-KW"/>
</dbReference>
<accession>A0A5C1A727</accession>
<feature type="transmembrane region" description="Helical" evidence="1">
    <location>
        <begin position="12"/>
        <end position="30"/>
    </location>
</feature>
<feature type="transmembrane region" description="Helical" evidence="1">
    <location>
        <begin position="102"/>
        <end position="120"/>
    </location>
</feature>
<sequence length="544" mass="60038">MDRPTPVTKFDLLWLAVFGGLSSLACVLAWDRVGVTYDESFYLLYGRECWKQGTCAPLTIYGTMPLPIEVETALPQLLNWRADTPLTEVILGSLRLARAGNLVFWWLLLVHTFLLGRAVGGNWAGRLAVAFLAVDPNWQAHAALATTDIAVSAMVVALAYHTLASRRRRWWVRVLLPGTLFGLAVLTKLSGLLYGGLTLAVIDLWQRFGPADDGPRPFRGRAMLAFVGLLTARTLIGLLVAAVYCGYDTNPARTALHLREMVPDEPTAFDLWRARNSDHLPNFAVAVLFQEYMNSRIGGSYLFGAWHPHGVWYYNPAVVAMKLPDALLLVGLFVLVIRPWSLLNLPAALAVVLFVFSVLSKRQIGVRLLFPPLALGEIGLAVALVRGWGRRGVGVGWVAAIVTGIVALWVWPNGLSYMNQLSGGPGRAYRRMADSNVDWGQGIPELIRWHDQHDRPATALWYFGTDPRAHGPRFRVIDLKENPVGSVSELKAMLGPTFLAVGHSEAATSPTKPPVKQDILDWLAGQQPVDRTSTFLIYDLRLAK</sequence>
<keyword evidence="1" id="KW-0812">Transmembrane</keyword>
<reference evidence="3" key="1">
    <citation type="submission" date="2019-08" db="EMBL/GenBank/DDBJ databases">
        <title>Limnoglobus roseus gen. nov., sp. nov., a novel freshwater planctomycete with a giant genome from the family Gemmataceae.</title>
        <authorList>
            <person name="Kulichevskaya I.S."/>
            <person name="Naumoff D.G."/>
            <person name="Miroshnikov K."/>
            <person name="Ivanova A."/>
            <person name="Philippov D.A."/>
            <person name="Hakobyan A."/>
            <person name="Rijpstra I.C."/>
            <person name="Sinninghe Damste J.S."/>
            <person name="Liesack W."/>
            <person name="Dedysh S.N."/>
        </authorList>
    </citation>
    <scope>NUCLEOTIDE SEQUENCE [LARGE SCALE GENOMIC DNA]</scope>
    <source>
        <strain evidence="3">PX52</strain>
    </source>
</reference>
<protein>
    <submittedName>
        <fullName evidence="2">Phospholipid carrier-dependent glycosyltransferase</fullName>
    </submittedName>
</protein>
<keyword evidence="3" id="KW-1185">Reference proteome</keyword>
<evidence type="ECO:0000313" key="3">
    <source>
        <dbReference type="Proteomes" id="UP000324974"/>
    </source>
</evidence>
<feature type="transmembrane region" description="Helical" evidence="1">
    <location>
        <begin position="394"/>
        <end position="411"/>
    </location>
</feature>
<dbReference type="Proteomes" id="UP000324974">
    <property type="component" value="Chromosome"/>
</dbReference>
<proteinExistence type="predicted"/>
<dbReference type="KEGG" id="lrs:PX52LOC_00500"/>
<evidence type="ECO:0000256" key="1">
    <source>
        <dbReference type="SAM" id="Phobius"/>
    </source>
</evidence>
<feature type="transmembrane region" description="Helical" evidence="1">
    <location>
        <begin position="368"/>
        <end position="388"/>
    </location>
</feature>